<accession>A0A7C5RF83</accession>
<proteinExistence type="predicted"/>
<comment type="caution">
    <text evidence="1">The sequence shown here is derived from an EMBL/GenBank/DDBJ whole genome shotgun (WGS) entry which is preliminary data.</text>
</comment>
<gene>
    <name evidence="1" type="ORF">ENM28_05965</name>
</gene>
<protein>
    <submittedName>
        <fullName evidence="1">Uncharacterized protein</fullName>
    </submittedName>
</protein>
<evidence type="ECO:0000313" key="1">
    <source>
        <dbReference type="EMBL" id="HHM68236.1"/>
    </source>
</evidence>
<sequence>MNKVDAVRKMLRTTFRDIVRVNPDLAYRETPTGAVVKRPEGDTLLEGHVDARRTLVRTVLVDGEALDYEVGTEKEKAALKRAREAAGRLNSRPTLGRYTVEVRGGRLFVTYGMDVPTAALDPQGLEDLIKALVDEFSASDRDMAYGIFAKALFPEVAEAVKPRFIPVRAKA</sequence>
<name>A0A7C5RF83_9DEIN</name>
<dbReference type="EMBL" id="DRXE01000222">
    <property type="protein sequence ID" value="HHM68236.1"/>
    <property type="molecule type" value="Genomic_DNA"/>
</dbReference>
<organism evidence="1">
    <name type="scientific">Thermus caliditerrae</name>
    <dbReference type="NCBI Taxonomy" id="1330700"/>
    <lineage>
        <taxon>Bacteria</taxon>
        <taxon>Thermotogati</taxon>
        <taxon>Deinococcota</taxon>
        <taxon>Deinococci</taxon>
        <taxon>Thermales</taxon>
        <taxon>Thermaceae</taxon>
        <taxon>Thermus</taxon>
    </lineage>
</organism>
<reference evidence="1" key="1">
    <citation type="journal article" date="2020" name="mSystems">
        <title>Genome- and Community-Level Interaction Insights into Carbon Utilization and Element Cycling Functions of Hydrothermarchaeota in Hydrothermal Sediment.</title>
        <authorList>
            <person name="Zhou Z."/>
            <person name="Liu Y."/>
            <person name="Xu W."/>
            <person name="Pan J."/>
            <person name="Luo Z.H."/>
            <person name="Li M."/>
        </authorList>
    </citation>
    <scope>NUCLEOTIDE SEQUENCE [LARGE SCALE GENOMIC DNA]</scope>
    <source>
        <strain evidence="1">SpSt-1071</strain>
    </source>
</reference>
<dbReference type="AlphaFoldDB" id="A0A7C5RF83"/>